<comment type="caution">
    <text evidence="2">The sequence shown here is derived from an EMBL/GenBank/DDBJ whole genome shotgun (WGS) entry which is preliminary data.</text>
</comment>
<feature type="compositionally biased region" description="Low complexity" evidence="1">
    <location>
        <begin position="506"/>
        <end position="521"/>
    </location>
</feature>
<feature type="compositionally biased region" description="Polar residues" evidence="1">
    <location>
        <begin position="303"/>
        <end position="317"/>
    </location>
</feature>
<evidence type="ECO:0000313" key="2">
    <source>
        <dbReference type="EMBL" id="GKV40833.1"/>
    </source>
</evidence>
<dbReference type="Proteomes" id="UP001054252">
    <property type="component" value="Unassembled WGS sequence"/>
</dbReference>
<evidence type="ECO:0000313" key="3">
    <source>
        <dbReference type="Proteomes" id="UP001054252"/>
    </source>
</evidence>
<feature type="region of interest" description="Disordered" evidence="1">
    <location>
        <begin position="55"/>
        <end position="104"/>
    </location>
</feature>
<name>A0AAV5LVP7_9ROSI</name>
<dbReference type="AlphaFoldDB" id="A0AAV5LVP7"/>
<protein>
    <submittedName>
        <fullName evidence="2">Uncharacterized protein</fullName>
    </submittedName>
</protein>
<gene>
    <name evidence="2" type="ORF">SLEP1_g48434</name>
</gene>
<feature type="region of interest" description="Disordered" evidence="1">
    <location>
        <begin position="298"/>
        <end position="318"/>
    </location>
</feature>
<accession>A0AAV5LVP7</accession>
<dbReference type="EMBL" id="BPVZ01000144">
    <property type="protein sequence ID" value="GKV40833.1"/>
    <property type="molecule type" value="Genomic_DNA"/>
</dbReference>
<keyword evidence="3" id="KW-1185">Reference proteome</keyword>
<feature type="region of interest" description="Disordered" evidence="1">
    <location>
        <begin position="495"/>
        <end position="524"/>
    </location>
</feature>
<organism evidence="2 3">
    <name type="scientific">Rubroshorea leprosula</name>
    <dbReference type="NCBI Taxonomy" id="152421"/>
    <lineage>
        <taxon>Eukaryota</taxon>
        <taxon>Viridiplantae</taxon>
        <taxon>Streptophyta</taxon>
        <taxon>Embryophyta</taxon>
        <taxon>Tracheophyta</taxon>
        <taxon>Spermatophyta</taxon>
        <taxon>Magnoliopsida</taxon>
        <taxon>eudicotyledons</taxon>
        <taxon>Gunneridae</taxon>
        <taxon>Pentapetalae</taxon>
        <taxon>rosids</taxon>
        <taxon>malvids</taxon>
        <taxon>Malvales</taxon>
        <taxon>Dipterocarpaceae</taxon>
        <taxon>Rubroshorea</taxon>
    </lineage>
</organism>
<sequence>MDVTREGLSGCHVWDFKWCVRDTRTIIKGKEEEGGVISVEPITTIILPELQDLPETITPDSSASASTHGDSAGHHSTISKGSSLEGMPSEAGDEGEGASNPSMAPVEAGMSVFKAALRHEVADGVATIKGYKRLEEMLTPRDVDLKNQLLDYVKTKGLVDLKALVTSEQLAVFGFVDMANQYTEAYLRGNVNELKARITAEQGLARNGRLILMNGYLWHHLVARHRGSEGMQNFVPSVNRQRAKGHIQQHGGHAAMLKLMDAFSYAVALFECEQRAHEQNRELKESCKQLTSEKASLEDEVSRLQSSEMANRAASTKSRADGLAYKVNELKEELEKAQAERDSGIQTTKDEASRAENHAKRVKANKNKALYELNSMEERVAEANWNVARAEASLERVKKSHRRSICIAQAQGAEWLVGANMLQDVVAIAFANTTTEIYNEIHGKLLRHRADFLIDELAFFEGEEMDEQGKSLAPLANATGLSSFDAWVAEPFEVEAEPSSIPPSSQPATAPALPSPARSAPTQLSPTRAFVALANASIPVDLTND</sequence>
<reference evidence="2 3" key="1">
    <citation type="journal article" date="2021" name="Commun. Biol.">
        <title>The genome of Shorea leprosula (Dipterocarpaceae) highlights the ecological relevance of drought in aseasonal tropical rainforests.</title>
        <authorList>
            <person name="Ng K.K.S."/>
            <person name="Kobayashi M.J."/>
            <person name="Fawcett J.A."/>
            <person name="Hatakeyama M."/>
            <person name="Paape T."/>
            <person name="Ng C.H."/>
            <person name="Ang C.C."/>
            <person name="Tnah L.H."/>
            <person name="Lee C.T."/>
            <person name="Nishiyama T."/>
            <person name="Sese J."/>
            <person name="O'Brien M.J."/>
            <person name="Copetti D."/>
            <person name="Mohd Noor M.I."/>
            <person name="Ong R.C."/>
            <person name="Putra M."/>
            <person name="Sireger I.Z."/>
            <person name="Indrioko S."/>
            <person name="Kosugi Y."/>
            <person name="Izuno A."/>
            <person name="Isagi Y."/>
            <person name="Lee S.L."/>
            <person name="Shimizu K.K."/>
        </authorList>
    </citation>
    <scope>NUCLEOTIDE SEQUENCE [LARGE SCALE GENOMIC DNA]</scope>
    <source>
        <strain evidence="2">214</strain>
    </source>
</reference>
<proteinExistence type="predicted"/>
<evidence type="ECO:0000256" key="1">
    <source>
        <dbReference type="SAM" id="MobiDB-lite"/>
    </source>
</evidence>
<feature type="compositionally biased region" description="Polar residues" evidence="1">
    <location>
        <begin position="58"/>
        <end position="82"/>
    </location>
</feature>